<dbReference type="Proteomes" id="UP001057427">
    <property type="component" value="Segment"/>
</dbReference>
<protein>
    <submittedName>
        <fullName evidence="1">Uncharacterized protein</fullName>
    </submittedName>
</protein>
<keyword evidence="2" id="KW-1185">Reference proteome</keyword>
<sequence>MSARSGFERVTREARRDCLAIVTAEVKKNLPEGWRVVLAVGWGISTFDASGTITGEDEKRFPKRLKKALALASDFVDIYGPGNEQITG</sequence>
<evidence type="ECO:0000313" key="1">
    <source>
        <dbReference type="EMBL" id="UTC29747.1"/>
    </source>
</evidence>
<name>A0A9E7N704_9CAUD</name>
<accession>A0A9E7N704</accession>
<organism evidence="1 2">
    <name type="scientific">Brevundimonas phage vB_BgoS-Bajun</name>
    <dbReference type="NCBI Taxonomy" id="2948594"/>
    <lineage>
        <taxon>Viruses</taxon>
        <taxon>Duplodnaviria</taxon>
        <taxon>Heunggongvirae</taxon>
        <taxon>Uroviricota</taxon>
        <taxon>Caudoviricetes</taxon>
        <taxon>Dolichocephalovirinae</taxon>
    </lineage>
</organism>
<evidence type="ECO:0000313" key="2">
    <source>
        <dbReference type="Proteomes" id="UP001057427"/>
    </source>
</evidence>
<dbReference type="EMBL" id="ON529858">
    <property type="protein sequence ID" value="UTC29747.1"/>
    <property type="molecule type" value="Genomic_DNA"/>
</dbReference>
<proteinExistence type="predicted"/>
<gene>
    <name evidence="1" type="ORF">BAJUN_01170</name>
</gene>
<reference evidence="1" key="1">
    <citation type="submission" date="2022-05" db="EMBL/GenBank/DDBJ databases">
        <authorList>
            <person name="Friedrich I."/>
            <person name="Poehlein A."/>
            <person name="Schneider D."/>
            <person name="Hertel R."/>
            <person name="Daniel R."/>
        </authorList>
    </citation>
    <scope>NUCLEOTIDE SEQUENCE</scope>
</reference>